<feature type="region of interest" description="Disordered" evidence="1">
    <location>
        <begin position="153"/>
        <end position="172"/>
    </location>
</feature>
<feature type="compositionally biased region" description="Polar residues" evidence="1">
    <location>
        <begin position="157"/>
        <end position="170"/>
    </location>
</feature>
<dbReference type="EMBL" id="JAPNKA010000001">
    <property type="protein sequence ID" value="MCY1077635.1"/>
    <property type="molecule type" value="Genomic_DNA"/>
</dbReference>
<evidence type="ECO:0000256" key="1">
    <source>
        <dbReference type="SAM" id="MobiDB-lite"/>
    </source>
</evidence>
<evidence type="ECO:0000313" key="3">
    <source>
        <dbReference type="EMBL" id="MCY1077635.1"/>
    </source>
</evidence>
<feature type="transmembrane region" description="Helical" evidence="2">
    <location>
        <begin position="7"/>
        <end position="29"/>
    </location>
</feature>
<sequence>MSGAAVGAVIAVVGVFVTVAGLVVSGLGWPIDTLATAMFGLLLTGMLGLLVAGLGAMLRRLPLWMVGVLAGSVLALGALFALINLPLGMMGLLLIGLPAVFLQGALGAGLGMLRDGAKGRSQLIAVSLVILAACGDVAGIGWLVSPGTRPAGVTRPATASQQSHSLTDPSQAGPYAVRTLFYGSGTDQRRLEYGSGAELRTTPVDGSLILSRWGEGLGGGVRTWYWGFDATRLPLNGRVWYPEGEGPFPLVVLVHGNYLMQKDSDSGYGYLGELLASRGAIVVSIDENFLNNSFAGGLFEDTDARAWLLLQHLKLWRTWNGTQDHRFFGAVDMTRIALVGHSRGGDAVALAHSFNQMERYPGNGALLFDFGFQIQAVASLSPTDGGARPAGHPLSPSGVNYLLLWGSHDADMPVYWGSRLYQRVLPGENRFKASVYIHRANHGQFNTVWGDKDLVLPMGWLLNRAALLSGAEQQQVARVYLSAFVEATLHGRNEYRELFRNPAVGATWLPETAYLPLYEDGAYQRLAGFEEDADVSTATLPGGRVSAENLVLWREEEFRLRMGVGQGNHAVRLKWEASERGVGTYVVRLPEGPTGGRAVDGATRLVLAIAEPDAAFRIEVADASGRQGFAFCGKGPRTDVSLYKVPALEQLFLGLPAGRIFRRCAVPLSDFLAAEPTLDLQSLRSITLRFDQTPKGEMLLDDVGLEFPERDS</sequence>
<feature type="transmembrane region" description="Helical" evidence="2">
    <location>
        <begin position="35"/>
        <end position="56"/>
    </location>
</feature>
<accession>A0ABT4A7P3</accession>
<feature type="transmembrane region" description="Helical" evidence="2">
    <location>
        <begin position="63"/>
        <end position="83"/>
    </location>
</feature>
<dbReference type="Proteomes" id="UP001207654">
    <property type="component" value="Unassembled WGS sequence"/>
</dbReference>
<comment type="caution">
    <text evidence="3">The sequence shown here is derived from an EMBL/GenBank/DDBJ whole genome shotgun (WGS) entry which is preliminary data.</text>
</comment>
<dbReference type="Gene3D" id="3.40.50.1820">
    <property type="entry name" value="alpha/beta hydrolase"/>
    <property type="match status" value="1"/>
</dbReference>
<evidence type="ECO:0000313" key="4">
    <source>
        <dbReference type="Proteomes" id="UP001207654"/>
    </source>
</evidence>
<feature type="transmembrane region" description="Helical" evidence="2">
    <location>
        <begin position="123"/>
        <end position="144"/>
    </location>
</feature>
<protein>
    <submittedName>
        <fullName evidence="3">Uncharacterized protein</fullName>
    </submittedName>
</protein>
<dbReference type="SUPFAM" id="SSF53474">
    <property type="entry name" value="alpha/beta-Hydrolases"/>
    <property type="match status" value="1"/>
</dbReference>
<organism evidence="3 4">
    <name type="scientific">Archangium lansingense</name>
    <dbReference type="NCBI Taxonomy" id="2995310"/>
    <lineage>
        <taxon>Bacteria</taxon>
        <taxon>Pseudomonadati</taxon>
        <taxon>Myxococcota</taxon>
        <taxon>Myxococcia</taxon>
        <taxon>Myxococcales</taxon>
        <taxon>Cystobacterineae</taxon>
        <taxon>Archangiaceae</taxon>
        <taxon>Archangium</taxon>
    </lineage>
</organism>
<gene>
    <name evidence="3" type="ORF">OV287_24490</name>
</gene>
<dbReference type="RefSeq" id="WP_267536454.1">
    <property type="nucleotide sequence ID" value="NZ_JAPNKA010000001.1"/>
</dbReference>
<dbReference type="PANTHER" id="PTHR33428">
    <property type="entry name" value="CHLOROPHYLLASE-2, CHLOROPLASTIC"/>
    <property type="match status" value="1"/>
</dbReference>
<proteinExistence type="predicted"/>
<name>A0ABT4A7P3_9BACT</name>
<dbReference type="PANTHER" id="PTHR33428:SF2">
    <property type="entry name" value="CHLOROPHYLLASE-2"/>
    <property type="match status" value="1"/>
</dbReference>
<evidence type="ECO:0000256" key="2">
    <source>
        <dbReference type="SAM" id="Phobius"/>
    </source>
</evidence>
<feature type="transmembrane region" description="Helical" evidence="2">
    <location>
        <begin position="89"/>
        <end position="111"/>
    </location>
</feature>
<keyword evidence="4" id="KW-1185">Reference proteome</keyword>
<keyword evidence="2" id="KW-1133">Transmembrane helix</keyword>
<keyword evidence="2" id="KW-0472">Membrane</keyword>
<reference evidence="3 4" key="1">
    <citation type="submission" date="2022-11" db="EMBL/GenBank/DDBJ databases">
        <title>Minimal conservation of predation-associated metabolite biosynthetic gene clusters underscores biosynthetic potential of Myxococcota including descriptions for ten novel species: Archangium lansinium sp. nov., Myxococcus landrumus sp. nov., Nannocystis bai.</title>
        <authorList>
            <person name="Ahearne A."/>
            <person name="Stevens C."/>
            <person name="Phillips K."/>
        </authorList>
    </citation>
    <scope>NUCLEOTIDE SEQUENCE [LARGE SCALE GENOMIC DNA]</scope>
    <source>
        <strain evidence="3 4">MIWBW</strain>
    </source>
</reference>
<dbReference type="InterPro" id="IPR029058">
    <property type="entry name" value="AB_hydrolase_fold"/>
</dbReference>
<keyword evidence="2" id="KW-0812">Transmembrane</keyword>